<sequence length="35" mass="3864">MLVDIADLWAMSERLPTDSCIRQGASNCEVEIISP</sequence>
<name>A0A0A9A9W2_ARUDO</name>
<dbReference type="AlphaFoldDB" id="A0A0A9A9W2"/>
<dbReference type="EMBL" id="GBRH01249436">
    <property type="protein sequence ID" value="JAD48459.1"/>
    <property type="molecule type" value="Transcribed_RNA"/>
</dbReference>
<evidence type="ECO:0000313" key="1">
    <source>
        <dbReference type="EMBL" id="JAD48459.1"/>
    </source>
</evidence>
<proteinExistence type="predicted"/>
<reference evidence="1" key="2">
    <citation type="journal article" date="2015" name="Data Brief">
        <title>Shoot transcriptome of the giant reed, Arundo donax.</title>
        <authorList>
            <person name="Barrero R.A."/>
            <person name="Guerrero F.D."/>
            <person name="Moolhuijzen P."/>
            <person name="Goolsby J.A."/>
            <person name="Tidwell J."/>
            <person name="Bellgard S.E."/>
            <person name="Bellgard M.I."/>
        </authorList>
    </citation>
    <scope>NUCLEOTIDE SEQUENCE</scope>
    <source>
        <tissue evidence="1">Shoot tissue taken approximately 20 cm above the soil surface</tissue>
    </source>
</reference>
<accession>A0A0A9A9W2</accession>
<organism evidence="1">
    <name type="scientific">Arundo donax</name>
    <name type="common">Giant reed</name>
    <name type="synonym">Donax arundinaceus</name>
    <dbReference type="NCBI Taxonomy" id="35708"/>
    <lineage>
        <taxon>Eukaryota</taxon>
        <taxon>Viridiplantae</taxon>
        <taxon>Streptophyta</taxon>
        <taxon>Embryophyta</taxon>
        <taxon>Tracheophyta</taxon>
        <taxon>Spermatophyta</taxon>
        <taxon>Magnoliopsida</taxon>
        <taxon>Liliopsida</taxon>
        <taxon>Poales</taxon>
        <taxon>Poaceae</taxon>
        <taxon>PACMAD clade</taxon>
        <taxon>Arundinoideae</taxon>
        <taxon>Arundineae</taxon>
        <taxon>Arundo</taxon>
    </lineage>
</organism>
<reference evidence="1" key="1">
    <citation type="submission" date="2014-09" db="EMBL/GenBank/DDBJ databases">
        <authorList>
            <person name="Magalhaes I.L.F."/>
            <person name="Oliveira U."/>
            <person name="Santos F.R."/>
            <person name="Vidigal T.H.D.A."/>
            <person name="Brescovit A.D."/>
            <person name="Santos A.J."/>
        </authorList>
    </citation>
    <scope>NUCLEOTIDE SEQUENCE</scope>
    <source>
        <tissue evidence="1">Shoot tissue taken approximately 20 cm above the soil surface</tissue>
    </source>
</reference>
<protein>
    <submittedName>
        <fullName evidence="1">Uncharacterized protein</fullName>
    </submittedName>
</protein>